<feature type="region of interest" description="Disordered" evidence="1">
    <location>
        <begin position="46"/>
        <end position="209"/>
    </location>
</feature>
<feature type="compositionally biased region" description="Basic and acidic residues" evidence="1">
    <location>
        <begin position="93"/>
        <end position="108"/>
    </location>
</feature>
<feature type="compositionally biased region" description="Polar residues" evidence="1">
    <location>
        <begin position="127"/>
        <end position="136"/>
    </location>
</feature>
<evidence type="ECO:0000313" key="3">
    <source>
        <dbReference type="Proteomes" id="UP000570595"/>
    </source>
</evidence>
<evidence type="ECO:0000313" key="2">
    <source>
        <dbReference type="EMBL" id="KAF4654801.1"/>
    </source>
</evidence>
<dbReference type="Proteomes" id="UP000570595">
    <property type="component" value="Unassembled WGS sequence"/>
</dbReference>
<feature type="compositionally biased region" description="Basic and acidic residues" evidence="1">
    <location>
        <begin position="244"/>
        <end position="259"/>
    </location>
</feature>
<feature type="compositionally biased region" description="Polar residues" evidence="1">
    <location>
        <begin position="170"/>
        <end position="180"/>
    </location>
</feature>
<organism evidence="2 3">
    <name type="scientific">Perkinsus olseni</name>
    <name type="common">Perkinsus atlanticus</name>
    <dbReference type="NCBI Taxonomy" id="32597"/>
    <lineage>
        <taxon>Eukaryota</taxon>
        <taxon>Sar</taxon>
        <taxon>Alveolata</taxon>
        <taxon>Perkinsozoa</taxon>
        <taxon>Perkinsea</taxon>
        <taxon>Perkinsida</taxon>
        <taxon>Perkinsidae</taxon>
        <taxon>Perkinsus</taxon>
    </lineage>
</organism>
<feature type="region of interest" description="Disordered" evidence="1">
    <location>
        <begin position="285"/>
        <end position="408"/>
    </location>
</feature>
<reference evidence="2 3" key="1">
    <citation type="submission" date="2020-04" db="EMBL/GenBank/DDBJ databases">
        <title>Perkinsus olseni comparative genomics.</title>
        <authorList>
            <person name="Bogema D.R."/>
        </authorList>
    </citation>
    <scope>NUCLEOTIDE SEQUENCE [LARGE SCALE GENOMIC DNA]</scope>
    <source>
        <strain evidence="2">ATCC PRA-179</strain>
    </source>
</reference>
<feature type="compositionally biased region" description="Polar residues" evidence="1">
    <location>
        <begin position="323"/>
        <end position="342"/>
    </location>
</feature>
<gene>
    <name evidence="2" type="ORF">FOZ61_008008</name>
</gene>
<feature type="compositionally biased region" description="Basic and acidic residues" evidence="1">
    <location>
        <begin position="286"/>
        <end position="304"/>
    </location>
</feature>
<feature type="compositionally biased region" description="Basic and acidic residues" evidence="1">
    <location>
        <begin position="365"/>
        <end position="375"/>
    </location>
</feature>
<dbReference type="OrthoDB" id="10572940at2759"/>
<feature type="compositionally biased region" description="Polar residues" evidence="1">
    <location>
        <begin position="46"/>
        <end position="72"/>
    </location>
</feature>
<dbReference type="AlphaFoldDB" id="A0A7J6L6J5"/>
<evidence type="ECO:0000256" key="1">
    <source>
        <dbReference type="SAM" id="MobiDB-lite"/>
    </source>
</evidence>
<comment type="caution">
    <text evidence="2">The sequence shown here is derived from an EMBL/GenBank/DDBJ whole genome shotgun (WGS) entry which is preliminary data.</text>
</comment>
<protein>
    <submittedName>
        <fullName evidence="2">Uncharacterized protein</fullName>
    </submittedName>
</protein>
<feature type="region of interest" description="Disordered" evidence="1">
    <location>
        <begin position="225"/>
        <end position="272"/>
    </location>
</feature>
<feature type="compositionally biased region" description="Low complexity" evidence="1">
    <location>
        <begin position="380"/>
        <end position="397"/>
    </location>
</feature>
<accession>A0A7J6L6J5</accession>
<sequence length="628" mass="70109">MTSSEGSLCNISLASLSPNVKADLSNWESTQLQSRLSAVQEQIQRTLKVDTTPSANSDTTSSNAVNDYQPATAQEGELASDASGSGEPQFPDELSKEQRYERMQEAVRQRVRRIAPAHSDGTPRRAPTTSSARPSSGNPPLPGEAGQPKLKTAKGGAAGERPRDGASRMRSASNSTLGHSKSNRRSDSLTTPRRRGPFKRGSDVPDSVALEAKPLRYAEIHCAEAASEDGDARTGRQLQSNASLEREEAETVGHDRLGPEHGIPTAWGSSGRFGEECAGYSQRYAAESKEGRGSSVRMHSEPRRLRTRVKPVARRLSLGRGPTESSETPVDSTQGINVTSGRSVEKAPADRPALHARSGSYSDIYSHKSGREADRSLATPLRGPRRPASSRLSRAALTPRTAPSRGGDIYSRARERRKMFEEKVVEARSLKAAEEMRECTFSPRVTPRKASQRSASVPRDVDSIYRRTRAWKDEREKALEWTRRRREEAKDKVDQQHLVHKSVHSRVMGMPYSTVEASRFYERNIEWKREVDRRSETLRQEQQQFLERPHPRRRNPLSCSLRGYTSGDREFATPLTPKMRRINNTSPLTPYRAASPASVNLRSRYEYDDVMSHLLCLRRQLLGSHRYT</sequence>
<name>A0A7J6L6J5_PEROL</name>
<dbReference type="EMBL" id="JABAHT010000509">
    <property type="protein sequence ID" value="KAF4654801.1"/>
    <property type="molecule type" value="Genomic_DNA"/>
</dbReference>
<proteinExistence type="predicted"/>
<feature type="compositionally biased region" description="Basic and acidic residues" evidence="1">
    <location>
        <begin position="343"/>
        <end position="353"/>
    </location>
</feature>